<keyword evidence="3" id="KW-0808">Transferase</keyword>
<dbReference type="InterPro" id="IPR051908">
    <property type="entry name" value="Ribosomal_N-acetyltransferase"/>
</dbReference>
<keyword evidence="3" id="KW-0012">Acyltransferase</keyword>
<gene>
    <name evidence="3" type="ORF">ACFQ04_00915</name>
</gene>
<sequence>MRTNEFGQPVGDDVPGWRSPPAPTGVTLRGTYCTLEPLDAERHADDLFAAYAAAPDGRDWTYLPLGPFATIQEFRAWAVPAAAAQDPFLFAVVDTATGRAVGTLALMRQDPKNGLIEVGYVMFSRALQGTRASTEAQYLLMRHAFELGYRRYEWKCDSLNEPSRRAAARLGFTNEGTFRQAVVYKGRTRDTAWFSILDSEWRRIRTAFEAWLAPSNFDDDGRQREPLRARSANS</sequence>
<reference evidence="4" key="1">
    <citation type="journal article" date="2019" name="Int. J. Syst. Evol. Microbiol.">
        <title>The Global Catalogue of Microorganisms (GCM) 10K type strain sequencing project: providing services to taxonomists for standard genome sequencing and annotation.</title>
        <authorList>
            <consortium name="The Broad Institute Genomics Platform"/>
            <consortium name="The Broad Institute Genome Sequencing Center for Infectious Disease"/>
            <person name="Wu L."/>
            <person name="Ma J."/>
        </authorList>
    </citation>
    <scope>NUCLEOTIDE SEQUENCE [LARGE SCALE GENOMIC DNA]</scope>
    <source>
        <strain evidence="4">CCUG 50873</strain>
    </source>
</reference>
<evidence type="ECO:0000259" key="2">
    <source>
        <dbReference type="PROSITE" id="PS51186"/>
    </source>
</evidence>
<evidence type="ECO:0000256" key="1">
    <source>
        <dbReference type="SAM" id="MobiDB-lite"/>
    </source>
</evidence>
<dbReference type="RefSeq" id="WP_253647661.1">
    <property type="nucleotide sequence ID" value="NZ_BAAAMO010000002.1"/>
</dbReference>
<keyword evidence="4" id="KW-1185">Reference proteome</keyword>
<dbReference type="Proteomes" id="UP001597068">
    <property type="component" value="Unassembled WGS sequence"/>
</dbReference>
<dbReference type="PROSITE" id="PS51186">
    <property type="entry name" value="GNAT"/>
    <property type="match status" value="1"/>
</dbReference>
<feature type="domain" description="N-acetyltransferase" evidence="2">
    <location>
        <begin position="33"/>
        <end position="190"/>
    </location>
</feature>
<name>A0ABW3G2U9_9NOCA</name>
<dbReference type="GO" id="GO:0016746">
    <property type="term" value="F:acyltransferase activity"/>
    <property type="evidence" value="ECO:0007669"/>
    <property type="project" value="UniProtKB-KW"/>
</dbReference>
<dbReference type="PANTHER" id="PTHR43441:SF2">
    <property type="entry name" value="FAMILY ACETYLTRANSFERASE, PUTATIVE (AFU_ORTHOLOGUE AFUA_7G00850)-RELATED"/>
    <property type="match status" value="1"/>
</dbReference>
<comment type="caution">
    <text evidence="3">The sequence shown here is derived from an EMBL/GenBank/DDBJ whole genome shotgun (WGS) entry which is preliminary data.</text>
</comment>
<evidence type="ECO:0000313" key="4">
    <source>
        <dbReference type="Proteomes" id="UP001597068"/>
    </source>
</evidence>
<organism evidence="3 4">
    <name type="scientific">Williamsia deligens</name>
    <dbReference type="NCBI Taxonomy" id="321325"/>
    <lineage>
        <taxon>Bacteria</taxon>
        <taxon>Bacillati</taxon>
        <taxon>Actinomycetota</taxon>
        <taxon>Actinomycetes</taxon>
        <taxon>Mycobacteriales</taxon>
        <taxon>Nocardiaceae</taxon>
        <taxon>Williamsia</taxon>
    </lineage>
</organism>
<feature type="region of interest" description="Disordered" evidence="1">
    <location>
        <begin position="1"/>
        <end position="21"/>
    </location>
</feature>
<dbReference type="SUPFAM" id="SSF55729">
    <property type="entry name" value="Acyl-CoA N-acyltransferases (Nat)"/>
    <property type="match status" value="1"/>
</dbReference>
<accession>A0ABW3G2U9</accession>
<dbReference type="Pfam" id="PF13302">
    <property type="entry name" value="Acetyltransf_3"/>
    <property type="match status" value="1"/>
</dbReference>
<protein>
    <submittedName>
        <fullName evidence="3">GNAT family N-acetyltransferase</fullName>
        <ecNumber evidence="3">2.3.-.-</ecNumber>
    </submittedName>
</protein>
<dbReference type="InterPro" id="IPR016181">
    <property type="entry name" value="Acyl_CoA_acyltransferase"/>
</dbReference>
<proteinExistence type="predicted"/>
<dbReference type="Gene3D" id="3.40.630.30">
    <property type="match status" value="1"/>
</dbReference>
<dbReference type="EMBL" id="JBHTIL010000001">
    <property type="protein sequence ID" value="MFD0924288.1"/>
    <property type="molecule type" value="Genomic_DNA"/>
</dbReference>
<dbReference type="InterPro" id="IPR000182">
    <property type="entry name" value="GNAT_dom"/>
</dbReference>
<evidence type="ECO:0000313" key="3">
    <source>
        <dbReference type="EMBL" id="MFD0924288.1"/>
    </source>
</evidence>
<dbReference type="EC" id="2.3.-.-" evidence="3"/>
<dbReference type="PANTHER" id="PTHR43441">
    <property type="entry name" value="RIBOSOMAL-PROTEIN-SERINE ACETYLTRANSFERASE"/>
    <property type="match status" value="1"/>
</dbReference>